<comment type="caution">
    <text evidence="3">The sequence shown here is derived from an EMBL/GenBank/DDBJ whole genome shotgun (WGS) entry which is preliminary data.</text>
</comment>
<dbReference type="EMBL" id="JBAWTH010000055">
    <property type="protein sequence ID" value="KAL2281760.1"/>
    <property type="molecule type" value="Genomic_DNA"/>
</dbReference>
<dbReference type="InterPro" id="IPR050228">
    <property type="entry name" value="Carboxylesterase_BioH"/>
</dbReference>
<dbReference type="PANTHER" id="PTHR43194:SF2">
    <property type="entry name" value="PEROXISOMAL MEMBRANE PROTEIN LPX1"/>
    <property type="match status" value="1"/>
</dbReference>
<evidence type="ECO:0000259" key="2">
    <source>
        <dbReference type="Pfam" id="PF00561"/>
    </source>
</evidence>
<dbReference type="PANTHER" id="PTHR43194">
    <property type="entry name" value="HYDROLASE ALPHA/BETA FOLD FAMILY"/>
    <property type="match status" value="1"/>
</dbReference>
<dbReference type="Proteomes" id="UP001600888">
    <property type="component" value="Unassembled WGS sequence"/>
</dbReference>
<accession>A0ABR4EH75</accession>
<proteinExistence type="predicted"/>
<feature type="domain" description="AB hydrolase-1" evidence="2">
    <location>
        <begin position="72"/>
        <end position="191"/>
    </location>
</feature>
<dbReference type="InterPro" id="IPR000073">
    <property type="entry name" value="AB_hydrolase_1"/>
</dbReference>
<evidence type="ECO:0000313" key="4">
    <source>
        <dbReference type="Proteomes" id="UP001600888"/>
    </source>
</evidence>
<gene>
    <name evidence="3" type="ORF">FJTKL_11434</name>
</gene>
<name>A0ABR4EH75_9PEZI</name>
<keyword evidence="4" id="KW-1185">Reference proteome</keyword>
<reference evidence="3 4" key="1">
    <citation type="submission" date="2024-03" db="EMBL/GenBank/DDBJ databases">
        <title>A high-quality draft genome sequence of Diaporthe vaccinii, a causative agent of upright dieback and viscid rot disease in cranberry plants.</title>
        <authorList>
            <person name="Sarrasin M."/>
            <person name="Lang B.F."/>
            <person name="Burger G."/>
        </authorList>
    </citation>
    <scope>NUCLEOTIDE SEQUENCE [LARGE SCALE GENOMIC DNA]</scope>
    <source>
        <strain evidence="3 4">IS7</strain>
    </source>
</reference>
<evidence type="ECO:0000256" key="1">
    <source>
        <dbReference type="SAM" id="MobiDB-lite"/>
    </source>
</evidence>
<organism evidence="3 4">
    <name type="scientific">Diaporthe vaccinii</name>
    <dbReference type="NCBI Taxonomy" id="105482"/>
    <lineage>
        <taxon>Eukaryota</taxon>
        <taxon>Fungi</taxon>
        <taxon>Dikarya</taxon>
        <taxon>Ascomycota</taxon>
        <taxon>Pezizomycotina</taxon>
        <taxon>Sordariomycetes</taxon>
        <taxon>Sordariomycetidae</taxon>
        <taxon>Diaporthales</taxon>
        <taxon>Diaporthaceae</taxon>
        <taxon>Diaporthe</taxon>
        <taxon>Diaporthe eres species complex</taxon>
    </lineage>
</organism>
<dbReference type="SUPFAM" id="SSF53474">
    <property type="entry name" value="alpha/beta-Hydrolases"/>
    <property type="match status" value="1"/>
</dbReference>
<dbReference type="Pfam" id="PF00561">
    <property type="entry name" value="Abhydrolase_1"/>
    <property type="match status" value="1"/>
</dbReference>
<protein>
    <recommendedName>
        <fullName evidence="2">AB hydrolase-1 domain-containing protein</fullName>
    </recommendedName>
</protein>
<feature type="region of interest" description="Disordered" evidence="1">
    <location>
        <begin position="1"/>
        <end position="26"/>
    </location>
</feature>
<sequence>MATESTQLVLPRPGAARGTPIAPIPGPTEATFTDTFGKLLPPAQFFTTSHGEAAYYELPPTSNTPPKSPDRVLFLHGVQTPALGMLPLASALHAAFPQAHCVLLDWWGHGLSSTPVEPHEDALFHGQVDALLDHLGWPSAHFVSYSFGSAATISYVAKRGPERVKSMALVAPAGLLRSADWTEVQRSYIRGGSGVEDEARRWILEFLEGGDLVVPGDWKERVARGEVVAEAIREWQMRVHQGHTASVVGVFRDAGVFDRHADFAKAAGSGVEALFVLGELDDLSSRSDLEKAGFHNVNVVPQAGHGVVRDKAPEVAGFIGEFWKQIL</sequence>
<dbReference type="InterPro" id="IPR029058">
    <property type="entry name" value="AB_hydrolase_fold"/>
</dbReference>
<evidence type="ECO:0000313" key="3">
    <source>
        <dbReference type="EMBL" id="KAL2281760.1"/>
    </source>
</evidence>
<dbReference type="Gene3D" id="3.40.50.1820">
    <property type="entry name" value="alpha/beta hydrolase"/>
    <property type="match status" value="1"/>
</dbReference>